<dbReference type="SUPFAM" id="SSF81345">
    <property type="entry name" value="ABC transporter involved in vitamin B12 uptake, BtuC"/>
    <property type="match status" value="1"/>
</dbReference>
<evidence type="ECO:0000256" key="7">
    <source>
        <dbReference type="ARBA" id="ARBA00023136"/>
    </source>
</evidence>
<dbReference type="EMBL" id="JBHTBE010000002">
    <property type="protein sequence ID" value="MFC7269512.1"/>
    <property type="molecule type" value="Genomic_DNA"/>
</dbReference>
<comment type="subcellular location">
    <subcellularLocation>
        <location evidence="1">Cell membrane</location>
        <topology evidence="1">Multi-pass membrane protein</topology>
    </subcellularLocation>
</comment>
<accession>A0ABW2HGD5</accession>
<evidence type="ECO:0000256" key="2">
    <source>
        <dbReference type="ARBA" id="ARBA00007935"/>
    </source>
</evidence>
<dbReference type="InterPro" id="IPR000522">
    <property type="entry name" value="ABC_transptr_permease_BtuC"/>
</dbReference>
<keyword evidence="4" id="KW-1003">Cell membrane</keyword>
<feature type="transmembrane region" description="Helical" evidence="8">
    <location>
        <begin position="325"/>
        <end position="343"/>
    </location>
</feature>
<feature type="transmembrane region" description="Helical" evidence="8">
    <location>
        <begin position="26"/>
        <end position="46"/>
    </location>
</feature>
<evidence type="ECO:0000313" key="10">
    <source>
        <dbReference type="Proteomes" id="UP001596507"/>
    </source>
</evidence>
<dbReference type="PANTHER" id="PTHR30472:SF1">
    <property type="entry name" value="FE(3+) DICITRATE TRANSPORT SYSTEM PERMEASE PROTEIN FECC-RELATED"/>
    <property type="match status" value="1"/>
</dbReference>
<keyword evidence="5 8" id="KW-0812">Transmembrane</keyword>
<evidence type="ECO:0000256" key="3">
    <source>
        <dbReference type="ARBA" id="ARBA00022448"/>
    </source>
</evidence>
<evidence type="ECO:0000313" key="9">
    <source>
        <dbReference type="EMBL" id="MFC7269512.1"/>
    </source>
</evidence>
<dbReference type="Pfam" id="PF01032">
    <property type="entry name" value="FecCD"/>
    <property type="match status" value="1"/>
</dbReference>
<gene>
    <name evidence="9" type="ORF">ACFQRL_11120</name>
</gene>
<feature type="transmembrane region" description="Helical" evidence="8">
    <location>
        <begin position="77"/>
        <end position="97"/>
    </location>
</feature>
<name>A0ABW2HGD5_9MICO</name>
<keyword evidence="7 8" id="KW-0472">Membrane</keyword>
<feature type="transmembrane region" description="Helical" evidence="8">
    <location>
        <begin position="109"/>
        <end position="130"/>
    </location>
</feature>
<reference evidence="10" key="1">
    <citation type="journal article" date="2019" name="Int. J. Syst. Evol. Microbiol.">
        <title>The Global Catalogue of Microorganisms (GCM) 10K type strain sequencing project: providing services to taxonomists for standard genome sequencing and annotation.</title>
        <authorList>
            <consortium name="The Broad Institute Genomics Platform"/>
            <consortium name="The Broad Institute Genome Sequencing Center for Infectious Disease"/>
            <person name="Wu L."/>
            <person name="Ma J."/>
        </authorList>
    </citation>
    <scope>NUCLEOTIDE SEQUENCE [LARGE SCALE GENOMIC DNA]</scope>
    <source>
        <strain evidence="10">CGMCC 1.15772</strain>
    </source>
</reference>
<dbReference type="Gene3D" id="1.10.3470.10">
    <property type="entry name" value="ABC transporter involved in vitamin B12 uptake, BtuC"/>
    <property type="match status" value="1"/>
</dbReference>
<dbReference type="PANTHER" id="PTHR30472">
    <property type="entry name" value="FERRIC ENTEROBACTIN TRANSPORT SYSTEM PERMEASE PROTEIN"/>
    <property type="match status" value="1"/>
</dbReference>
<sequence>MDAAATAPRAAVTAVATSARLRSRRLWGVAGFAAALVVLAAASLAIGSNPIPIGEVWRVLTHPDGSMAAAVVTGQRVPRTLVVIVVGVALGVAGALMQSLTRNPLADPGVLGINAGASLAVVGAVAFLGVSGIWSYLWFAFAGAAAGALAAYVLGSSGRSGPTPVRLALAGVAISMAVSSLVQAVILSNQEAFNEFRFWASGSAEGRGYAELAAVTGFIVVGTVIALCLAPALNALALGDEAGRALGVRVGAVRTAVVASVALLAGAATAALGPIMFVGLAVPYLARAVCGSDQRWVLPVTAIAAPTALLAADIVGRVVAYPAEVPVGIIAAVLGGPVFVALVRRRRIEAL</sequence>
<proteinExistence type="inferred from homology"/>
<dbReference type="RefSeq" id="WP_262874427.1">
    <property type="nucleotide sequence ID" value="NZ_BAABKW010000004.1"/>
</dbReference>
<comment type="caution">
    <text evidence="9">The sequence shown here is derived from an EMBL/GenBank/DDBJ whole genome shotgun (WGS) entry which is preliminary data.</text>
</comment>
<evidence type="ECO:0000256" key="6">
    <source>
        <dbReference type="ARBA" id="ARBA00022989"/>
    </source>
</evidence>
<evidence type="ECO:0000256" key="4">
    <source>
        <dbReference type="ARBA" id="ARBA00022475"/>
    </source>
</evidence>
<evidence type="ECO:0000256" key="5">
    <source>
        <dbReference type="ARBA" id="ARBA00022692"/>
    </source>
</evidence>
<dbReference type="CDD" id="cd06550">
    <property type="entry name" value="TM_ABC_iron-siderophores_like"/>
    <property type="match status" value="1"/>
</dbReference>
<evidence type="ECO:0000256" key="1">
    <source>
        <dbReference type="ARBA" id="ARBA00004651"/>
    </source>
</evidence>
<protein>
    <submittedName>
        <fullName evidence="9">FecCD family ABC transporter permease</fullName>
    </submittedName>
</protein>
<comment type="similarity">
    <text evidence="2">Belongs to the binding-protein-dependent transport system permease family. FecCD subfamily.</text>
</comment>
<dbReference type="Proteomes" id="UP001596507">
    <property type="component" value="Unassembled WGS sequence"/>
</dbReference>
<evidence type="ECO:0000256" key="8">
    <source>
        <dbReference type="SAM" id="Phobius"/>
    </source>
</evidence>
<keyword evidence="3" id="KW-0813">Transport</keyword>
<feature type="transmembrane region" description="Helical" evidence="8">
    <location>
        <begin position="167"/>
        <end position="188"/>
    </location>
</feature>
<dbReference type="InterPro" id="IPR037294">
    <property type="entry name" value="ABC_BtuC-like"/>
</dbReference>
<organism evidence="9 10">
    <name type="scientific">Microbacterium fluvii</name>
    <dbReference type="NCBI Taxonomy" id="415215"/>
    <lineage>
        <taxon>Bacteria</taxon>
        <taxon>Bacillati</taxon>
        <taxon>Actinomycetota</taxon>
        <taxon>Actinomycetes</taxon>
        <taxon>Micrococcales</taxon>
        <taxon>Microbacteriaceae</taxon>
        <taxon>Microbacterium</taxon>
    </lineage>
</organism>
<keyword evidence="10" id="KW-1185">Reference proteome</keyword>
<feature type="transmembrane region" description="Helical" evidence="8">
    <location>
        <begin position="208"/>
        <end position="234"/>
    </location>
</feature>
<feature type="transmembrane region" description="Helical" evidence="8">
    <location>
        <begin position="136"/>
        <end position="155"/>
    </location>
</feature>
<keyword evidence="6 8" id="KW-1133">Transmembrane helix</keyword>